<proteinExistence type="predicted"/>
<dbReference type="InParanoid" id="S7W7B5"/>
<keyword evidence="1" id="KW-1133">Transmembrane helix</keyword>
<keyword evidence="1" id="KW-0812">Transmembrane</keyword>
<dbReference type="SUPFAM" id="SSF103481">
    <property type="entry name" value="Multidrug resistance efflux transporter EmrE"/>
    <property type="match status" value="1"/>
</dbReference>
<feature type="transmembrane region" description="Helical" evidence="1">
    <location>
        <begin position="232"/>
        <end position="252"/>
    </location>
</feature>
<feature type="transmembrane region" description="Helical" evidence="1">
    <location>
        <begin position="27"/>
        <end position="45"/>
    </location>
</feature>
<dbReference type="HOGENOM" id="CLU_894795_0_0_1"/>
<feature type="transmembrane region" description="Helical" evidence="1">
    <location>
        <begin position="79"/>
        <end position="100"/>
    </location>
</feature>
<evidence type="ECO:0000313" key="2">
    <source>
        <dbReference type="EMBL" id="EPR78710.1"/>
    </source>
</evidence>
<feature type="transmembrane region" description="Helical" evidence="1">
    <location>
        <begin position="204"/>
        <end position="220"/>
    </location>
</feature>
<dbReference type="InterPro" id="IPR037185">
    <property type="entry name" value="EmrE-like"/>
</dbReference>
<dbReference type="AlphaFoldDB" id="S7W7B5"/>
<accession>S7W7B5</accession>
<organism evidence="2 3">
    <name type="scientific">Spraguea lophii (strain 42_110)</name>
    <name type="common">Microsporidian parasite</name>
    <dbReference type="NCBI Taxonomy" id="1358809"/>
    <lineage>
        <taxon>Eukaryota</taxon>
        <taxon>Fungi</taxon>
        <taxon>Fungi incertae sedis</taxon>
        <taxon>Microsporidia</taxon>
        <taxon>Spragueidae</taxon>
        <taxon>Spraguea</taxon>
    </lineage>
</organism>
<dbReference type="VEuPathDB" id="MicrosporidiaDB:SLOPH_1036"/>
<feature type="transmembrane region" description="Helical" evidence="1">
    <location>
        <begin position="57"/>
        <end position="73"/>
    </location>
</feature>
<feature type="transmembrane region" description="Helical" evidence="1">
    <location>
        <begin position="282"/>
        <end position="305"/>
    </location>
</feature>
<dbReference type="EMBL" id="ATCN01000596">
    <property type="protein sequence ID" value="EPR78710.1"/>
    <property type="molecule type" value="Genomic_DNA"/>
</dbReference>
<sequence length="311" mass="36770">MNFNSSNLFKYPYSMTEENKTKTKTKIYTAIISVIGIIISILYNLTRRSLPQKPVTLIPVTTSSFYLILSYFFKKENLMFNFKIVVLVIIFHFSKILYFLCQKEFNILEQTIFQQIKILIIVIGSVFYLKRRYRIYKYFGIVVIFSGMIISAILKFRTNESKPLYIYICSIISYILTAIGILYFDKYIRSDFYFWDYLNMFERVNIIFNLLFFIGECLFLKSKLKFKELFHYSVPIAIFECLPIVVFNYLIFDPILRTFVVQVIRIIATIVVACITRNELNIIDIISGIIILLGIIIYDFSGIFLNKIKKK</sequence>
<feature type="transmembrane region" description="Helical" evidence="1">
    <location>
        <begin position="165"/>
        <end position="184"/>
    </location>
</feature>
<reference evidence="3" key="1">
    <citation type="journal article" date="2013" name="PLoS Genet.">
        <title>The genome of Spraguea lophii and the basis of host-microsporidian interactions.</title>
        <authorList>
            <person name="Campbell S.E."/>
            <person name="Williams T.A."/>
            <person name="Yousuf A."/>
            <person name="Soanes D.M."/>
            <person name="Paszkiewicz K.H."/>
            <person name="Williams B.A.P."/>
        </authorList>
    </citation>
    <scope>NUCLEOTIDE SEQUENCE [LARGE SCALE GENOMIC DNA]</scope>
    <source>
        <strain evidence="3">42_110</strain>
    </source>
</reference>
<dbReference type="Proteomes" id="UP000014978">
    <property type="component" value="Unassembled WGS sequence"/>
</dbReference>
<feature type="transmembrane region" description="Helical" evidence="1">
    <location>
        <begin position="135"/>
        <end position="153"/>
    </location>
</feature>
<evidence type="ECO:0000313" key="3">
    <source>
        <dbReference type="Proteomes" id="UP000014978"/>
    </source>
</evidence>
<gene>
    <name evidence="2" type="ORF">SLOPH_1036</name>
</gene>
<name>S7W7B5_SPRLO</name>
<keyword evidence="1" id="KW-0472">Membrane</keyword>
<evidence type="ECO:0000256" key="1">
    <source>
        <dbReference type="SAM" id="Phobius"/>
    </source>
</evidence>
<feature type="transmembrane region" description="Helical" evidence="1">
    <location>
        <begin position="258"/>
        <end position="275"/>
    </location>
</feature>
<comment type="caution">
    <text evidence="2">The sequence shown here is derived from an EMBL/GenBank/DDBJ whole genome shotgun (WGS) entry which is preliminary data.</text>
</comment>
<feature type="transmembrane region" description="Helical" evidence="1">
    <location>
        <begin position="112"/>
        <end position="129"/>
    </location>
</feature>
<dbReference type="OMA" id="TWMQVSQ"/>
<protein>
    <submittedName>
        <fullName evidence="2">Uncharacterized protein</fullName>
    </submittedName>
</protein>
<keyword evidence="3" id="KW-1185">Reference proteome</keyword>